<feature type="region of interest" description="Disordered" evidence="2">
    <location>
        <begin position="392"/>
        <end position="422"/>
    </location>
</feature>
<proteinExistence type="predicted"/>
<evidence type="ECO:0000256" key="2">
    <source>
        <dbReference type="SAM" id="MobiDB-lite"/>
    </source>
</evidence>
<sequence length="508" mass="58648">MSEQSKNRSSKSKSSHPFSLTEFRRTMRNNFLHNLKTGILLDLTKKLEEHEIITRTGLEHALKEAEKSVKSIDLFLADQLKDNSSLEQELKTVSQMNQKMEKDLDLALKKMGDLKVDLFKRIESIRETMQCRNFLHTVSPQAWLAEYQTRIEQHRVESEPSMDRLNQEFQYFMAHMGGMDKEIEKIVKEFIEIFKSSGPELLPFKEGSDISVVIKKMEKNNMEMLVHIRSLQKPLVEERKTLEGVSEVFKGEVNEVVRTLKEITENYSFLKERNARLDSIIHDMTKYFKQQVASPEVLRDRALLESLYKQVVKSRKSKPTATEMWKEIDEAFVDIRCKVGSFSKDEIEKRRITINMMSTRQLKEAEKARNRVIQMEQMVKGVRKSFWAPALSGTKRPLRPRSEPPPAPPASPPPLSPPGEDYTWELEYQSKLVQPLAISYAIPQPNPSPVHFHKRQSVTTGDDMEGILGPSEMEDEVGNSVEGEFLEIPSLPKVEKFVAPVDDLQQKE</sequence>
<dbReference type="AlphaFoldDB" id="A0A8S9XSI6"/>
<evidence type="ECO:0000313" key="3">
    <source>
        <dbReference type="EMBL" id="KAF6211980.1"/>
    </source>
</evidence>
<dbReference type="EMBL" id="WIXP02000004">
    <property type="protein sequence ID" value="KAF6211980.1"/>
    <property type="molecule type" value="Genomic_DNA"/>
</dbReference>
<name>A0A8S9XSI6_APOLU</name>
<organism evidence="3 4">
    <name type="scientific">Apolygus lucorum</name>
    <name type="common">Small green plant bug</name>
    <name type="synonym">Lygocoris lucorum</name>
    <dbReference type="NCBI Taxonomy" id="248454"/>
    <lineage>
        <taxon>Eukaryota</taxon>
        <taxon>Metazoa</taxon>
        <taxon>Ecdysozoa</taxon>
        <taxon>Arthropoda</taxon>
        <taxon>Hexapoda</taxon>
        <taxon>Insecta</taxon>
        <taxon>Pterygota</taxon>
        <taxon>Neoptera</taxon>
        <taxon>Paraneoptera</taxon>
        <taxon>Hemiptera</taxon>
        <taxon>Heteroptera</taxon>
        <taxon>Panheteroptera</taxon>
        <taxon>Cimicomorpha</taxon>
        <taxon>Miridae</taxon>
        <taxon>Mirini</taxon>
        <taxon>Apolygus</taxon>
    </lineage>
</organism>
<dbReference type="Proteomes" id="UP000466442">
    <property type="component" value="Unassembled WGS sequence"/>
</dbReference>
<gene>
    <name evidence="3" type="ORF">GE061_012497</name>
</gene>
<protein>
    <submittedName>
        <fullName evidence="3">Uncharacterized protein</fullName>
    </submittedName>
</protein>
<dbReference type="OrthoDB" id="10264063at2759"/>
<feature type="compositionally biased region" description="Pro residues" evidence="2">
    <location>
        <begin position="403"/>
        <end position="417"/>
    </location>
</feature>
<evidence type="ECO:0000313" key="4">
    <source>
        <dbReference type="Proteomes" id="UP000466442"/>
    </source>
</evidence>
<feature type="region of interest" description="Disordered" evidence="2">
    <location>
        <begin position="457"/>
        <end position="479"/>
    </location>
</feature>
<keyword evidence="4" id="KW-1185">Reference proteome</keyword>
<evidence type="ECO:0000256" key="1">
    <source>
        <dbReference type="SAM" id="Coils"/>
    </source>
</evidence>
<comment type="caution">
    <text evidence="3">The sequence shown here is derived from an EMBL/GenBank/DDBJ whole genome shotgun (WGS) entry which is preliminary data.</text>
</comment>
<accession>A0A8S9XSI6</accession>
<keyword evidence="1" id="KW-0175">Coiled coil</keyword>
<feature type="coiled-coil region" evidence="1">
    <location>
        <begin position="76"/>
        <end position="103"/>
    </location>
</feature>
<reference evidence="3" key="1">
    <citation type="journal article" date="2021" name="Mol. Ecol. Resour.">
        <title>Apolygus lucorum genome provides insights into omnivorousness and mesophyll feeding.</title>
        <authorList>
            <person name="Liu Y."/>
            <person name="Liu H."/>
            <person name="Wang H."/>
            <person name="Huang T."/>
            <person name="Liu B."/>
            <person name="Yang B."/>
            <person name="Yin L."/>
            <person name="Li B."/>
            <person name="Zhang Y."/>
            <person name="Zhang S."/>
            <person name="Jiang F."/>
            <person name="Zhang X."/>
            <person name="Ren Y."/>
            <person name="Wang B."/>
            <person name="Wang S."/>
            <person name="Lu Y."/>
            <person name="Wu K."/>
            <person name="Fan W."/>
            <person name="Wang G."/>
        </authorList>
    </citation>
    <scope>NUCLEOTIDE SEQUENCE</scope>
    <source>
        <strain evidence="3">12Hb</strain>
    </source>
</reference>